<evidence type="ECO:0000313" key="1">
    <source>
        <dbReference type="EMBL" id="KAK0149550.1"/>
    </source>
</evidence>
<gene>
    <name evidence="1" type="ORF">N1851_009706</name>
</gene>
<accession>A0AA47N0L9</accession>
<comment type="caution">
    <text evidence="1">The sequence shown here is derived from an EMBL/GenBank/DDBJ whole genome shotgun (WGS) entry which is preliminary data.</text>
</comment>
<keyword evidence="2" id="KW-1185">Reference proteome</keyword>
<reference evidence="1" key="1">
    <citation type="journal article" date="2023" name="Front. Mar. Sci.">
        <title>A new Merluccius polli reference genome to investigate the effects of global change in West African waters.</title>
        <authorList>
            <person name="Mateo J.L."/>
            <person name="Blanco-Fernandez C."/>
            <person name="Garcia-Vazquez E."/>
            <person name="Machado-Schiaffino G."/>
        </authorList>
    </citation>
    <scope>NUCLEOTIDE SEQUENCE</scope>
    <source>
        <strain evidence="1">C29</strain>
        <tissue evidence="1">Fin</tissue>
    </source>
</reference>
<dbReference type="EMBL" id="JAOPHQ010001737">
    <property type="protein sequence ID" value="KAK0149550.1"/>
    <property type="molecule type" value="Genomic_DNA"/>
</dbReference>
<protein>
    <submittedName>
        <fullName evidence="1">Uncharacterized protein</fullName>
    </submittedName>
</protein>
<organism evidence="1 2">
    <name type="scientific">Merluccius polli</name>
    <name type="common">Benguela hake</name>
    <name type="synonym">Merluccius cadenati</name>
    <dbReference type="NCBI Taxonomy" id="89951"/>
    <lineage>
        <taxon>Eukaryota</taxon>
        <taxon>Metazoa</taxon>
        <taxon>Chordata</taxon>
        <taxon>Craniata</taxon>
        <taxon>Vertebrata</taxon>
        <taxon>Euteleostomi</taxon>
        <taxon>Actinopterygii</taxon>
        <taxon>Neopterygii</taxon>
        <taxon>Teleostei</taxon>
        <taxon>Neoteleostei</taxon>
        <taxon>Acanthomorphata</taxon>
        <taxon>Zeiogadaria</taxon>
        <taxon>Gadariae</taxon>
        <taxon>Gadiformes</taxon>
        <taxon>Gadoidei</taxon>
        <taxon>Merlucciidae</taxon>
        <taxon>Merluccius</taxon>
    </lineage>
</organism>
<evidence type="ECO:0000313" key="2">
    <source>
        <dbReference type="Proteomes" id="UP001174136"/>
    </source>
</evidence>
<sequence>MASPSLLPTTSDLEELIYCAEATANEREVDEASLGSGWDSDLSSIILLLHLIPPSAQGRKRPGKVSATQAEKNLVVFMKSGTSIQEHVDAITSATQPYLLAIGLNRATIHEFFIVIDKQAIPCRSTSSLGAFDELFKAHFVFGIMYNKMLQNMYTFVQTTVYNIDIGKVRESPRVAEIRGRLLQ</sequence>
<proteinExistence type="predicted"/>
<dbReference type="Proteomes" id="UP001174136">
    <property type="component" value="Unassembled WGS sequence"/>
</dbReference>
<name>A0AA47N0L9_MERPO</name>
<dbReference type="AlphaFoldDB" id="A0AA47N0L9"/>